<keyword evidence="1" id="KW-1185">Reference proteome</keyword>
<accession>A0A1I8BBF3</accession>
<dbReference type="AlphaFoldDB" id="A0A1I8BBF3"/>
<evidence type="ECO:0000313" key="1">
    <source>
        <dbReference type="Proteomes" id="UP000095281"/>
    </source>
</evidence>
<protein>
    <submittedName>
        <fullName evidence="2">DPPIV_N domain-containing protein</fullName>
    </submittedName>
</protein>
<evidence type="ECO:0000313" key="2">
    <source>
        <dbReference type="WBParaSite" id="MhA1_Contig1750.frz3.gene4"/>
    </source>
</evidence>
<name>A0A1I8BBF3_MELHA</name>
<dbReference type="WBParaSite" id="MhA1_Contig1750.frz3.gene4">
    <property type="protein sequence ID" value="MhA1_Contig1750.frz3.gene4"/>
    <property type="gene ID" value="MhA1_Contig1750.frz3.gene4"/>
</dbReference>
<dbReference type="Proteomes" id="UP000095281">
    <property type="component" value="Unplaced"/>
</dbReference>
<sequence length="161" mass="17982">MFPSLSISTSQEPSDSLYGLRSSGFSAIFVFPVNLTIFSPSSSCLPCPTNCNSHLTKHPRTSKYAVYRNNRIYENQTQIDDNTWRAHMTAELAGDKVNLSWLDANETLKIRAFNARRIGLISLDWQRPNQPEELSILSAPAPINGATERELSIVADSSTYQ</sequence>
<reference evidence="2" key="1">
    <citation type="submission" date="2016-11" db="UniProtKB">
        <authorList>
            <consortium name="WormBaseParasite"/>
        </authorList>
    </citation>
    <scope>IDENTIFICATION</scope>
</reference>
<proteinExistence type="predicted"/>
<organism evidence="1 2">
    <name type="scientific">Meloidogyne hapla</name>
    <name type="common">Root-knot nematode worm</name>
    <dbReference type="NCBI Taxonomy" id="6305"/>
    <lineage>
        <taxon>Eukaryota</taxon>
        <taxon>Metazoa</taxon>
        <taxon>Ecdysozoa</taxon>
        <taxon>Nematoda</taxon>
        <taxon>Chromadorea</taxon>
        <taxon>Rhabditida</taxon>
        <taxon>Tylenchina</taxon>
        <taxon>Tylenchomorpha</taxon>
        <taxon>Tylenchoidea</taxon>
        <taxon>Meloidogynidae</taxon>
        <taxon>Meloidogyninae</taxon>
        <taxon>Meloidogyne</taxon>
    </lineage>
</organism>